<organism evidence="4 5">
    <name type="scientific">Lasallia pustulata</name>
    <dbReference type="NCBI Taxonomy" id="136370"/>
    <lineage>
        <taxon>Eukaryota</taxon>
        <taxon>Fungi</taxon>
        <taxon>Dikarya</taxon>
        <taxon>Ascomycota</taxon>
        <taxon>Pezizomycotina</taxon>
        <taxon>Lecanoromycetes</taxon>
        <taxon>OSLEUM clade</taxon>
        <taxon>Umbilicariomycetidae</taxon>
        <taxon>Umbilicariales</taxon>
        <taxon>Umbilicariaceae</taxon>
        <taxon>Lasallia</taxon>
    </lineage>
</organism>
<sequence>MAQQASAAMNEDDIYRTSTQYRLWSFTPDSLASLRSTTNSLAADRVRAAIKRLRQSQTSGTDAPAAHENGGQSGTVKRLQEQNVVDCLSVEEEKMLVGYYCLKAMELADFCDFPTNVKATAVQYLKRFYLSNSPMTYHPKEMMPSAIFLSTKTENHYTSLKAFVSKLPKTTAEDVVAPEFLLTQGLRFTFDVRHPQRGLEGGFMELLALATGKGQPAASLEKTPIQLQGDMMKLEPTRGAKNIARSSGDLKARIQNAHGKAKDILKTSALLTDAYFLYTPAQIWLATLLLVDEPLALFYLDVKLPPQSGVKLKLVSTLRTCAETLQSSASMSPSGEELKELTRIDKKLYKCRNPEKMDLVGINKAQKREGEGMREDGVAEKIIKKRKLEREKGMKEAEAVFGPPIGS</sequence>
<gene>
    <name evidence="4" type="ORF">FRX48_04367</name>
</gene>
<dbReference type="CDD" id="cd20525">
    <property type="entry name" value="CYCLIN_CCNH_rpt2"/>
    <property type="match status" value="1"/>
</dbReference>
<dbReference type="InterPro" id="IPR043198">
    <property type="entry name" value="Cyclin/Ssn8"/>
</dbReference>
<dbReference type="CDD" id="cd20524">
    <property type="entry name" value="CYCLIN_CCNH_rpt1"/>
    <property type="match status" value="1"/>
</dbReference>
<dbReference type="Proteomes" id="UP000324767">
    <property type="component" value="Unassembled WGS sequence"/>
</dbReference>
<protein>
    <submittedName>
        <fullName evidence="4">Cyclin ccl1</fullName>
    </submittedName>
</protein>
<name>A0A5M8PTA5_9LECA</name>
<proteinExistence type="predicted"/>
<dbReference type="SUPFAM" id="SSF47954">
    <property type="entry name" value="Cyclin-like"/>
    <property type="match status" value="2"/>
</dbReference>
<dbReference type="PANTHER" id="PTHR10026">
    <property type="entry name" value="CYCLIN"/>
    <property type="match status" value="1"/>
</dbReference>
<feature type="region of interest" description="Disordered" evidence="2">
    <location>
        <begin position="53"/>
        <end position="76"/>
    </location>
</feature>
<dbReference type="Pfam" id="PF16899">
    <property type="entry name" value="Cyclin_C_2"/>
    <property type="match status" value="1"/>
</dbReference>
<evidence type="ECO:0000256" key="1">
    <source>
        <dbReference type="ARBA" id="ARBA00023127"/>
    </source>
</evidence>
<reference evidence="4 5" key="1">
    <citation type="submission" date="2019-09" db="EMBL/GenBank/DDBJ databases">
        <title>The hologenome of the rock-dwelling lichen Lasallia pustulata.</title>
        <authorList>
            <person name="Greshake Tzovaras B."/>
            <person name="Segers F."/>
            <person name="Bicker A."/>
            <person name="Dal Grande F."/>
            <person name="Otte J."/>
            <person name="Hankeln T."/>
            <person name="Schmitt I."/>
            <person name="Ebersberger I."/>
        </authorList>
    </citation>
    <scope>NUCLEOTIDE SEQUENCE [LARGE SCALE GENOMIC DNA]</scope>
    <source>
        <strain evidence="4">A1-1</strain>
    </source>
</reference>
<dbReference type="Gene3D" id="1.10.472.10">
    <property type="entry name" value="Cyclin-like"/>
    <property type="match status" value="2"/>
</dbReference>
<dbReference type="FunFam" id="1.10.472.10:FF:000095">
    <property type="entry name" value="Cyclin Ccl1, putative (AFU_orthologue AFUA_5G07030)"/>
    <property type="match status" value="1"/>
</dbReference>
<dbReference type="InterPro" id="IPR036915">
    <property type="entry name" value="Cyclin-like_sf"/>
</dbReference>
<dbReference type="GO" id="GO:0016538">
    <property type="term" value="F:cyclin-dependent protein serine/threonine kinase regulator activity"/>
    <property type="evidence" value="ECO:0007669"/>
    <property type="project" value="InterPro"/>
</dbReference>
<comment type="caution">
    <text evidence="4">The sequence shown here is derived from an EMBL/GenBank/DDBJ whole genome shotgun (WGS) entry which is preliminary data.</text>
</comment>
<accession>A0A5M8PTA5</accession>
<dbReference type="InterPro" id="IPR031658">
    <property type="entry name" value="Cyclin_C_2"/>
</dbReference>
<dbReference type="GO" id="GO:0006357">
    <property type="term" value="P:regulation of transcription by RNA polymerase II"/>
    <property type="evidence" value="ECO:0007669"/>
    <property type="project" value="InterPro"/>
</dbReference>
<dbReference type="AlphaFoldDB" id="A0A5M8PTA5"/>
<evidence type="ECO:0000313" key="4">
    <source>
        <dbReference type="EMBL" id="KAA6412215.1"/>
    </source>
</evidence>
<evidence type="ECO:0000259" key="3">
    <source>
        <dbReference type="Pfam" id="PF16899"/>
    </source>
</evidence>
<feature type="domain" description="Cyclin C-terminal" evidence="3">
    <location>
        <begin position="194"/>
        <end position="324"/>
    </location>
</feature>
<keyword evidence="1" id="KW-0195">Cyclin</keyword>
<dbReference type="EMBL" id="VXIT01000006">
    <property type="protein sequence ID" value="KAA6412215.1"/>
    <property type="molecule type" value="Genomic_DNA"/>
</dbReference>
<evidence type="ECO:0000313" key="5">
    <source>
        <dbReference type="Proteomes" id="UP000324767"/>
    </source>
</evidence>
<evidence type="ECO:0000256" key="2">
    <source>
        <dbReference type="SAM" id="MobiDB-lite"/>
    </source>
</evidence>
<dbReference type="OrthoDB" id="340962at2759"/>